<dbReference type="RefSeq" id="WP_323371373.1">
    <property type="nucleotide sequence ID" value="NZ_VDEQ01000094.1"/>
</dbReference>
<protein>
    <submittedName>
        <fullName evidence="3">Bifunctional metallophosphatase/5'-nucleotidase</fullName>
    </submittedName>
</protein>
<sequence>MKRHLRQIVATTDVHSAIGSAAPMLAFLHTARTDSLIVDSGDFFEGTGIYRLGRGDIERDVLTTLYDVVAPGNHGWPHYFDPELRRITVCANTTDEKGVPIFERVRIERIGGRRVAVTAVIGQQAFHAIPAGQRTGHRVTDPARALREVMIEHHHRADAWVVLSHSGFEEDLKLAAAYPSADVVFSGHCHSDAHGPVCVGDTLVVKGQELGLGYATAAPTENGWAARTALFPNASTTSDALTGLRGRISGIEQKLARPLGTVRKPYRDAPLDRRRLLEEIAGHLRTGFAADAVVLNKTALRSIPLGNTLTLSDLLAIEPFDNALVHAVLLDEHDQVLNTLTEHVGPLTVLPYPLPSNLRSILTTDYLAHSHLGGRTIETGLRLGHTVHHLLTARSPERTSRPEGGRR</sequence>
<organism evidence="3 4">
    <name type="scientific">Streptomyces katsurahamanus</name>
    <dbReference type="NCBI Taxonomy" id="2577098"/>
    <lineage>
        <taxon>Bacteria</taxon>
        <taxon>Bacillati</taxon>
        <taxon>Actinomycetota</taxon>
        <taxon>Actinomycetes</taxon>
        <taxon>Kitasatosporales</taxon>
        <taxon>Streptomycetaceae</taxon>
        <taxon>Streptomyces</taxon>
    </lineage>
</organism>
<comment type="similarity">
    <text evidence="1">Belongs to the 5'-nucleotidase family.</text>
</comment>
<accession>A0ABW9NR88</accession>
<evidence type="ECO:0000313" key="4">
    <source>
        <dbReference type="Proteomes" id="UP000460558"/>
    </source>
</evidence>
<evidence type="ECO:0000313" key="3">
    <source>
        <dbReference type="EMBL" id="MQS35825.1"/>
    </source>
</evidence>
<dbReference type="InterPro" id="IPR004843">
    <property type="entry name" value="Calcineurin-like_PHP"/>
</dbReference>
<comment type="caution">
    <text evidence="3">The sequence shown here is derived from an EMBL/GenBank/DDBJ whole genome shotgun (WGS) entry which is preliminary data.</text>
</comment>
<dbReference type="InterPro" id="IPR029052">
    <property type="entry name" value="Metallo-depent_PP-like"/>
</dbReference>
<dbReference type="InterPro" id="IPR006179">
    <property type="entry name" value="5_nucleotidase/apyrase"/>
</dbReference>
<evidence type="ECO:0000256" key="1">
    <source>
        <dbReference type="RuleBase" id="RU362119"/>
    </source>
</evidence>
<dbReference type="SUPFAM" id="SSF56300">
    <property type="entry name" value="Metallo-dependent phosphatases"/>
    <property type="match status" value="1"/>
</dbReference>
<dbReference type="Pfam" id="PF00149">
    <property type="entry name" value="Metallophos"/>
    <property type="match status" value="1"/>
</dbReference>
<dbReference type="PANTHER" id="PTHR11575:SF24">
    <property type="entry name" value="5'-NUCLEOTIDASE"/>
    <property type="match status" value="1"/>
</dbReference>
<proteinExistence type="inferred from homology"/>
<dbReference type="Proteomes" id="UP000460558">
    <property type="component" value="Unassembled WGS sequence"/>
</dbReference>
<name>A0ABW9NR88_9ACTN</name>
<dbReference type="PRINTS" id="PR01607">
    <property type="entry name" value="APYRASEFAMLY"/>
</dbReference>
<keyword evidence="1" id="KW-0378">Hydrolase</keyword>
<keyword evidence="1" id="KW-0547">Nucleotide-binding</keyword>
<evidence type="ECO:0000259" key="2">
    <source>
        <dbReference type="Pfam" id="PF00149"/>
    </source>
</evidence>
<keyword evidence="4" id="KW-1185">Reference proteome</keyword>
<reference evidence="3 4" key="1">
    <citation type="submission" date="2019-06" db="EMBL/GenBank/DDBJ databases">
        <title>Comparative genomics and metabolomics analyses of clavulanic acid producing Streptomyces species provides insight into specialized metabolism and evolution of beta-lactam biosynthetic gene clusters.</title>
        <authorList>
            <person name="Moore M.A."/>
            <person name="Cruz-Morales P."/>
            <person name="Barona Gomez F."/>
            <person name="Kapil T."/>
        </authorList>
    </citation>
    <scope>NUCLEOTIDE SEQUENCE [LARGE SCALE GENOMIC DNA]</scope>
    <source>
        <strain evidence="3 4">T-272</strain>
    </source>
</reference>
<dbReference type="EMBL" id="VDEQ01000094">
    <property type="protein sequence ID" value="MQS35825.1"/>
    <property type="molecule type" value="Genomic_DNA"/>
</dbReference>
<gene>
    <name evidence="3" type="ORF">FFZ77_09465</name>
</gene>
<dbReference type="PANTHER" id="PTHR11575">
    <property type="entry name" value="5'-NUCLEOTIDASE-RELATED"/>
    <property type="match status" value="1"/>
</dbReference>
<feature type="domain" description="Calcineurin-like phosphoesterase" evidence="2">
    <location>
        <begin position="8"/>
        <end position="191"/>
    </location>
</feature>
<dbReference type="Gene3D" id="3.60.21.10">
    <property type="match status" value="1"/>
</dbReference>